<protein>
    <submittedName>
        <fullName evidence="9">Ribulokinase</fullName>
    </submittedName>
</protein>
<feature type="domain" description="Carbohydrate kinase FGGY N-terminal" evidence="7">
    <location>
        <begin position="4"/>
        <end position="262"/>
    </location>
</feature>
<dbReference type="InterPro" id="IPR000577">
    <property type="entry name" value="Carb_kinase_FGGY"/>
</dbReference>
<dbReference type="InterPro" id="IPR043129">
    <property type="entry name" value="ATPase_NBD"/>
</dbReference>
<dbReference type="NCBIfam" id="NF003154">
    <property type="entry name" value="PRK04123.1"/>
    <property type="match status" value="1"/>
</dbReference>
<dbReference type="Proteomes" id="UP000220353">
    <property type="component" value="Unassembled WGS sequence"/>
</dbReference>
<dbReference type="CDD" id="cd07781">
    <property type="entry name" value="ASKHA_NBD_FGGY_L-RBK"/>
    <property type="match status" value="1"/>
</dbReference>
<keyword evidence="4" id="KW-0067">ATP-binding</keyword>
<organism evidence="9 10">
    <name type="scientific">Rhizobium fredii</name>
    <name type="common">Sinorhizobium fredii</name>
    <dbReference type="NCBI Taxonomy" id="380"/>
    <lineage>
        <taxon>Bacteria</taxon>
        <taxon>Pseudomonadati</taxon>
        <taxon>Pseudomonadota</taxon>
        <taxon>Alphaproteobacteria</taxon>
        <taxon>Hyphomicrobiales</taxon>
        <taxon>Rhizobiaceae</taxon>
        <taxon>Sinorhizobium/Ensifer group</taxon>
        <taxon>Sinorhizobium</taxon>
    </lineage>
</organism>
<dbReference type="PANTHER" id="PTHR43435:SF4">
    <property type="entry name" value="FGGY CARBOHYDRATE KINASE DOMAIN-CONTAINING PROTEIN"/>
    <property type="match status" value="1"/>
</dbReference>
<evidence type="ECO:0000256" key="4">
    <source>
        <dbReference type="ARBA" id="ARBA00022840"/>
    </source>
</evidence>
<evidence type="ECO:0000313" key="10">
    <source>
        <dbReference type="Proteomes" id="UP000220353"/>
    </source>
</evidence>
<evidence type="ECO:0000259" key="7">
    <source>
        <dbReference type="Pfam" id="PF00370"/>
    </source>
</evidence>
<name>A0A2A6LWQ1_RHIFR</name>
<dbReference type="Gene3D" id="3.30.420.40">
    <property type="match status" value="2"/>
</dbReference>
<evidence type="ECO:0000256" key="6">
    <source>
        <dbReference type="ARBA" id="ARBA00023277"/>
    </source>
</evidence>
<feature type="domain" description="Carbohydrate kinase FGGY C-terminal" evidence="8">
    <location>
        <begin position="271"/>
        <end position="454"/>
    </location>
</feature>
<keyword evidence="6" id="KW-0119">Carbohydrate metabolism</keyword>
<evidence type="ECO:0000256" key="1">
    <source>
        <dbReference type="ARBA" id="ARBA00022679"/>
    </source>
</evidence>
<comment type="caution">
    <text evidence="9">The sequence shown here is derived from an EMBL/GenBank/DDBJ whole genome shotgun (WGS) entry which is preliminary data.</text>
</comment>
<keyword evidence="5" id="KW-0054">Arabinose catabolism</keyword>
<dbReference type="PIRSF" id="PIRSF000538">
    <property type="entry name" value="GlpK"/>
    <property type="match status" value="1"/>
</dbReference>
<dbReference type="GO" id="GO:0008741">
    <property type="term" value="F:ribulokinase activity"/>
    <property type="evidence" value="ECO:0007669"/>
    <property type="project" value="InterPro"/>
</dbReference>
<dbReference type="RefSeq" id="WP_097587146.1">
    <property type="nucleotide sequence ID" value="NZ_NWTC01000012.1"/>
</dbReference>
<keyword evidence="1" id="KW-0808">Transferase</keyword>
<dbReference type="InterPro" id="IPR018484">
    <property type="entry name" value="FGGY_N"/>
</dbReference>
<dbReference type="GO" id="GO:0005524">
    <property type="term" value="F:ATP binding"/>
    <property type="evidence" value="ECO:0007669"/>
    <property type="project" value="UniProtKB-KW"/>
</dbReference>
<dbReference type="GO" id="GO:0019569">
    <property type="term" value="P:L-arabinose catabolic process to D-xylulose 5-phosphate"/>
    <property type="evidence" value="ECO:0007669"/>
    <property type="project" value="InterPro"/>
</dbReference>
<dbReference type="GO" id="GO:0019150">
    <property type="term" value="F:D-ribulokinase activity"/>
    <property type="evidence" value="ECO:0007669"/>
    <property type="project" value="TreeGrafter"/>
</dbReference>
<reference evidence="9 10" key="1">
    <citation type="submission" date="2017-09" db="EMBL/GenBank/DDBJ databases">
        <title>Comparative genomics of rhizobia isolated from Phaseolus vulgaris in China.</title>
        <authorList>
            <person name="Tong W."/>
        </authorList>
    </citation>
    <scope>NUCLEOTIDE SEQUENCE [LARGE SCALE GENOMIC DNA]</scope>
    <source>
        <strain evidence="9 10">PCH1</strain>
    </source>
</reference>
<dbReference type="PANTHER" id="PTHR43435">
    <property type="entry name" value="RIBULOKINASE"/>
    <property type="match status" value="1"/>
</dbReference>
<dbReference type="GO" id="GO:0005737">
    <property type="term" value="C:cytoplasm"/>
    <property type="evidence" value="ECO:0007669"/>
    <property type="project" value="TreeGrafter"/>
</dbReference>
<evidence type="ECO:0000256" key="3">
    <source>
        <dbReference type="ARBA" id="ARBA00022777"/>
    </source>
</evidence>
<sequence>MPIVAGVDFGTLSVRVTLADVQKGSLGTAISEYPLCRRRSDPDFATQSHSDHMDALVKAMRSVTAECGIDPEQVRALAVDTTGSSVLPVDKNLQPLGDYYLWCDHRAKAEAEEITAMAHDTHLEAIEWCGGTYSHEWGFAKLLHWLRHNPHLRERFGTAVEHCDMAAAVLTGVTDSSAIVRSVCAMGHKWMWNPKWSGLPSQAFLSRVDPLFDGVREKLGGSYQTSARIAGRLSPEWAEKLGLSAGLPVPTGAFDAHWDAIGAGCRLGDVVNVIGTSTCIIAVSERVKLIPGVCGVVPGSAHPDLVGVEAGLSATGDIFEAIARRAGTSVSALAKGLENIEGGKTGLMRFSWDNGDRTVLVRSDLGGMTIGWHLGHTAQDELYAAIEGTAFHTRIILERMEEHGVPVHRVINAGGVPQKNPFLNQIYANVLDKPILVPAGVPTGLGSSIFASLASKDHSSIENAQAAMCMGYTQYEPNIATRDRYELLYQLYKQVYMGFGTSVRSNFSQVLGDIKRIAAGEEVRSELGQRPHRKVAVV</sequence>
<dbReference type="Pfam" id="PF02782">
    <property type="entry name" value="FGGY_C"/>
    <property type="match status" value="1"/>
</dbReference>
<dbReference type="Pfam" id="PF00370">
    <property type="entry name" value="FGGY_N"/>
    <property type="match status" value="1"/>
</dbReference>
<keyword evidence="2" id="KW-0547">Nucleotide-binding</keyword>
<dbReference type="InterPro" id="IPR018485">
    <property type="entry name" value="FGGY_C"/>
</dbReference>
<proteinExistence type="predicted"/>
<keyword evidence="3 9" id="KW-0418">Kinase</keyword>
<dbReference type="AlphaFoldDB" id="A0A2A6LWQ1"/>
<dbReference type="EMBL" id="NWTC01000012">
    <property type="protein sequence ID" value="PDT46642.1"/>
    <property type="molecule type" value="Genomic_DNA"/>
</dbReference>
<evidence type="ECO:0000256" key="5">
    <source>
        <dbReference type="ARBA" id="ARBA00022935"/>
    </source>
</evidence>
<dbReference type="InterPro" id="IPR005929">
    <property type="entry name" value="Ribulokinase"/>
</dbReference>
<evidence type="ECO:0000313" key="9">
    <source>
        <dbReference type="EMBL" id="PDT46642.1"/>
    </source>
</evidence>
<evidence type="ECO:0000256" key="2">
    <source>
        <dbReference type="ARBA" id="ARBA00022741"/>
    </source>
</evidence>
<evidence type="ECO:0000259" key="8">
    <source>
        <dbReference type="Pfam" id="PF02782"/>
    </source>
</evidence>
<accession>A0A2A6LWQ1</accession>
<gene>
    <name evidence="9" type="ORF">CO661_17175</name>
</gene>
<dbReference type="SUPFAM" id="SSF53067">
    <property type="entry name" value="Actin-like ATPase domain"/>
    <property type="match status" value="2"/>
</dbReference>